<dbReference type="InterPro" id="IPR001610">
    <property type="entry name" value="PAC"/>
</dbReference>
<keyword evidence="3" id="KW-1003">Cell membrane</keyword>
<dbReference type="Pfam" id="PF00990">
    <property type="entry name" value="GGDEF"/>
    <property type="match status" value="1"/>
</dbReference>
<dbReference type="CDD" id="cd00130">
    <property type="entry name" value="PAS"/>
    <property type="match status" value="2"/>
</dbReference>
<dbReference type="PROSITE" id="PS50887">
    <property type="entry name" value="GGDEF"/>
    <property type="match status" value="1"/>
</dbReference>
<dbReference type="Pfam" id="PF07694">
    <property type="entry name" value="5TM-5TMR_LYT"/>
    <property type="match status" value="1"/>
</dbReference>
<dbReference type="Pfam" id="PF08447">
    <property type="entry name" value="PAS_3"/>
    <property type="match status" value="2"/>
</dbReference>
<protein>
    <submittedName>
        <fullName evidence="12">EAL domain-containing protein</fullName>
    </submittedName>
</protein>
<organism evidence="12 13">
    <name type="scientific">Shewanella polaris</name>
    <dbReference type="NCBI Taxonomy" id="2588449"/>
    <lineage>
        <taxon>Bacteria</taxon>
        <taxon>Pseudomonadati</taxon>
        <taxon>Pseudomonadota</taxon>
        <taxon>Gammaproteobacteria</taxon>
        <taxon>Alteromonadales</taxon>
        <taxon>Shewanellaceae</taxon>
        <taxon>Shewanella</taxon>
    </lineage>
</organism>
<feature type="transmembrane region" description="Helical" evidence="7">
    <location>
        <begin position="103"/>
        <end position="122"/>
    </location>
</feature>
<dbReference type="GO" id="GO:0071555">
    <property type="term" value="P:cell wall organization"/>
    <property type="evidence" value="ECO:0007669"/>
    <property type="project" value="InterPro"/>
</dbReference>
<feature type="transmembrane region" description="Helical" evidence="7">
    <location>
        <begin position="168"/>
        <end position="188"/>
    </location>
</feature>
<dbReference type="InterPro" id="IPR035965">
    <property type="entry name" value="PAS-like_dom_sf"/>
</dbReference>
<accession>A0A4Y5YDB7</accession>
<evidence type="ECO:0000313" key="12">
    <source>
        <dbReference type="EMBL" id="QDE30543.1"/>
    </source>
</evidence>
<dbReference type="SUPFAM" id="SSF55073">
    <property type="entry name" value="Nucleotide cyclase"/>
    <property type="match status" value="1"/>
</dbReference>
<dbReference type="NCBIfam" id="TIGR00229">
    <property type="entry name" value="sensory_box"/>
    <property type="match status" value="2"/>
</dbReference>
<dbReference type="PROSITE" id="PS50112">
    <property type="entry name" value="PAS"/>
    <property type="match status" value="1"/>
</dbReference>
<dbReference type="PROSITE" id="PS50113">
    <property type="entry name" value="PAC"/>
    <property type="match status" value="3"/>
</dbReference>
<feature type="domain" description="EAL" evidence="10">
    <location>
        <begin position="755"/>
        <end position="1010"/>
    </location>
</feature>
<name>A0A4Y5YDB7_9GAMM</name>
<keyword evidence="4 7" id="KW-0812">Transmembrane</keyword>
<dbReference type="InterPro" id="IPR013655">
    <property type="entry name" value="PAS_fold_3"/>
</dbReference>
<dbReference type="CDD" id="cd01948">
    <property type="entry name" value="EAL"/>
    <property type="match status" value="1"/>
</dbReference>
<dbReference type="SMART" id="SM00267">
    <property type="entry name" value="GGDEF"/>
    <property type="match status" value="1"/>
</dbReference>
<dbReference type="Proteomes" id="UP000319809">
    <property type="component" value="Chromosome"/>
</dbReference>
<feature type="domain" description="GGDEF" evidence="11">
    <location>
        <begin position="613"/>
        <end position="746"/>
    </location>
</feature>
<dbReference type="GO" id="GO:0005886">
    <property type="term" value="C:plasma membrane"/>
    <property type="evidence" value="ECO:0007669"/>
    <property type="project" value="UniProtKB-SubCell"/>
</dbReference>
<dbReference type="FunFam" id="3.30.70.270:FF:000001">
    <property type="entry name" value="Diguanylate cyclase domain protein"/>
    <property type="match status" value="1"/>
</dbReference>
<dbReference type="SMART" id="SM00091">
    <property type="entry name" value="PAS"/>
    <property type="match status" value="3"/>
</dbReference>
<evidence type="ECO:0000313" key="13">
    <source>
        <dbReference type="Proteomes" id="UP000319809"/>
    </source>
</evidence>
<evidence type="ECO:0000256" key="1">
    <source>
        <dbReference type="ARBA" id="ARBA00001946"/>
    </source>
</evidence>
<comment type="cofactor">
    <cofactor evidence="1">
        <name>Mg(2+)</name>
        <dbReference type="ChEBI" id="CHEBI:18420"/>
    </cofactor>
</comment>
<dbReference type="Pfam" id="PF13426">
    <property type="entry name" value="PAS_9"/>
    <property type="match status" value="1"/>
</dbReference>
<dbReference type="InterPro" id="IPR000160">
    <property type="entry name" value="GGDEF_dom"/>
</dbReference>
<dbReference type="EMBL" id="CP041036">
    <property type="protein sequence ID" value="QDE30543.1"/>
    <property type="molecule type" value="Genomic_DNA"/>
</dbReference>
<dbReference type="Gene3D" id="3.20.20.450">
    <property type="entry name" value="EAL domain"/>
    <property type="match status" value="1"/>
</dbReference>
<dbReference type="PANTHER" id="PTHR44757:SF2">
    <property type="entry name" value="BIOFILM ARCHITECTURE MAINTENANCE PROTEIN MBAA"/>
    <property type="match status" value="1"/>
</dbReference>
<gene>
    <name evidence="12" type="ORF">FH971_05850</name>
</gene>
<dbReference type="InterPro" id="IPR011620">
    <property type="entry name" value="Sig_transdc_His_kinase_LytS_TM"/>
</dbReference>
<dbReference type="NCBIfam" id="TIGR00254">
    <property type="entry name" value="GGDEF"/>
    <property type="match status" value="1"/>
</dbReference>
<dbReference type="CDD" id="cd01949">
    <property type="entry name" value="GGDEF"/>
    <property type="match status" value="1"/>
</dbReference>
<evidence type="ECO:0000256" key="7">
    <source>
        <dbReference type="SAM" id="Phobius"/>
    </source>
</evidence>
<feature type="transmembrane region" description="Helical" evidence="7">
    <location>
        <begin position="76"/>
        <end position="96"/>
    </location>
</feature>
<dbReference type="InterPro" id="IPR043128">
    <property type="entry name" value="Rev_trsase/Diguanyl_cyclase"/>
</dbReference>
<feature type="domain" description="PAC" evidence="9">
    <location>
        <begin position="406"/>
        <end position="459"/>
    </location>
</feature>
<dbReference type="InterPro" id="IPR000700">
    <property type="entry name" value="PAS-assoc_C"/>
</dbReference>
<dbReference type="PROSITE" id="PS50883">
    <property type="entry name" value="EAL"/>
    <property type="match status" value="1"/>
</dbReference>
<feature type="transmembrane region" description="Helical" evidence="7">
    <location>
        <begin position="37"/>
        <end position="56"/>
    </location>
</feature>
<dbReference type="InterPro" id="IPR000014">
    <property type="entry name" value="PAS"/>
</dbReference>
<feature type="domain" description="PAC" evidence="9">
    <location>
        <begin position="529"/>
        <end position="581"/>
    </location>
</feature>
<feature type="domain" description="PAS" evidence="8">
    <location>
        <begin position="456"/>
        <end position="507"/>
    </location>
</feature>
<dbReference type="SMART" id="SM00052">
    <property type="entry name" value="EAL"/>
    <property type="match status" value="1"/>
</dbReference>
<dbReference type="SMART" id="SM00086">
    <property type="entry name" value="PAC"/>
    <property type="match status" value="3"/>
</dbReference>
<evidence type="ECO:0000256" key="5">
    <source>
        <dbReference type="ARBA" id="ARBA00022989"/>
    </source>
</evidence>
<feature type="transmembrane region" description="Helical" evidence="7">
    <location>
        <begin position="6"/>
        <end position="25"/>
    </location>
</feature>
<reference evidence="12 13" key="1">
    <citation type="submission" date="2019-06" db="EMBL/GenBank/DDBJ databases">
        <title>The genome of Shewanella sp. SM1901.</title>
        <authorList>
            <person name="Cha Q."/>
        </authorList>
    </citation>
    <scope>NUCLEOTIDE SEQUENCE [LARGE SCALE GENOMIC DNA]</scope>
    <source>
        <strain evidence="12 13">SM1901</strain>
    </source>
</reference>
<feature type="domain" description="PAC" evidence="9">
    <location>
        <begin position="277"/>
        <end position="329"/>
    </location>
</feature>
<dbReference type="Pfam" id="PF00563">
    <property type="entry name" value="EAL"/>
    <property type="match status" value="1"/>
</dbReference>
<dbReference type="PANTHER" id="PTHR44757">
    <property type="entry name" value="DIGUANYLATE CYCLASE DGCP"/>
    <property type="match status" value="1"/>
</dbReference>
<evidence type="ECO:0000259" key="11">
    <source>
        <dbReference type="PROSITE" id="PS50887"/>
    </source>
</evidence>
<comment type="subcellular location">
    <subcellularLocation>
        <location evidence="2">Cell membrane</location>
        <topology evidence="2">Multi-pass membrane protein</topology>
    </subcellularLocation>
</comment>
<dbReference type="SUPFAM" id="SSF55785">
    <property type="entry name" value="PYP-like sensor domain (PAS domain)"/>
    <property type="match status" value="3"/>
</dbReference>
<evidence type="ECO:0000259" key="9">
    <source>
        <dbReference type="PROSITE" id="PS50113"/>
    </source>
</evidence>
<dbReference type="InterPro" id="IPR001633">
    <property type="entry name" value="EAL_dom"/>
</dbReference>
<evidence type="ECO:0000256" key="3">
    <source>
        <dbReference type="ARBA" id="ARBA00022475"/>
    </source>
</evidence>
<dbReference type="Gene3D" id="3.30.70.270">
    <property type="match status" value="1"/>
</dbReference>
<dbReference type="KEGG" id="spol:FH971_05850"/>
<dbReference type="InterPro" id="IPR029787">
    <property type="entry name" value="Nucleotide_cyclase"/>
</dbReference>
<dbReference type="InterPro" id="IPR035919">
    <property type="entry name" value="EAL_sf"/>
</dbReference>
<evidence type="ECO:0000256" key="4">
    <source>
        <dbReference type="ARBA" id="ARBA00022692"/>
    </source>
</evidence>
<dbReference type="AlphaFoldDB" id="A0A4Y5YDB7"/>
<keyword evidence="6 7" id="KW-0472">Membrane</keyword>
<sequence length="1023" mass="116916">MFNLNIFFSILENAALLLALVYVYSLSSTHQRKVASFLWQFLMGGLIGTIGVVIMIDPLVNQQEALFDARSVVLCLSGLFFGAIPTLLATIIMALYRFHLGGVAVWIGIFMLVSSGLIGLVWRQFRHNKLDQISYREFFIFGIVVHVISLLWLFLLPYEQALQAISNVLFPILVILPLFTMVIGHLLVKIEFYDRNIQVKLQEDFLFKNQFDIGNIGIAITTKTKYWLKVNPYLCRMFGYTEKELTSLTWPELTHPDDLNKDLLLFDKMANGELDEYETDKRFIAKDGSIVYTHMTVACRRHVQDNTFLVIAGFLDITQQKQSQQALLQSKEHLALVLDSSELGAWDWDVVSDRISVNQYSADILGCSIEDLNLHPELWFNAIRSRDKFKFLRSINEMVKGRCISQRVEYLLTDLKGVSHWILQTGKVVDIDDRGKPLRVCGTHSDITDIKQVEDSLSIATSVYQNSSEAMSVFTTKGILVDSNPAFSLITGFSKEDVQGKHLRMFETDLQPKRFYQQLRKQLNREGHWHGEVWMQRKNGENYLILLTINSIIQTKSQTAQFVALFSDITEKKQTEEFIWRQANYDALTGLPNRRMLLSFLNQEILLSERQDNHFALMFLDLDYFKEINDSLGHDMGDVLLLDTADRLKKCVRENDLVARLGGDEFTIVLTNLADFNGVARVAQQILKTLAEPYILGDQIAHISGSIGITLFPDDAKTTDTLLKNADQAMYTSKSSGRNRFNYFTPAMQDHAQKRIMLIQDLKVAIIQHQFELYYQPIVDVNNKQVTKAEALIRWRHPTMGLIPPADFISIAEDTGMIIDIGNWVFYQACKQAAQWKTQFNCDVQISINKSPVEFRNESTDIEGWLKHMSQLALPTKNICIEITENLLFNIEPNVEAKLLAYRKAGMQMSLDDFGTGYSSLPYLKKFSVNYLKIDQCFVNNLAAGSNDLCLCEAMIVMAHKLGMKVIAEGVETENQRRLLTLVGCDYAQGYLFSHALCRDDFEQQYLMATQEHKRISNSQLLT</sequence>
<proteinExistence type="predicted"/>
<dbReference type="InterPro" id="IPR052155">
    <property type="entry name" value="Biofilm_reg_signaling"/>
</dbReference>
<keyword evidence="13" id="KW-1185">Reference proteome</keyword>
<dbReference type="RefSeq" id="WP_140233695.1">
    <property type="nucleotide sequence ID" value="NZ_CP041036.1"/>
</dbReference>
<evidence type="ECO:0000259" key="10">
    <source>
        <dbReference type="PROSITE" id="PS50883"/>
    </source>
</evidence>
<evidence type="ECO:0000259" key="8">
    <source>
        <dbReference type="PROSITE" id="PS50112"/>
    </source>
</evidence>
<evidence type="ECO:0000256" key="6">
    <source>
        <dbReference type="ARBA" id="ARBA00023136"/>
    </source>
</evidence>
<dbReference type="SUPFAM" id="SSF141868">
    <property type="entry name" value="EAL domain-like"/>
    <property type="match status" value="1"/>
</dbReference>
<evidence type="ECO:0000256" key="2">
    <source>
        <dbReference type="ARBA" id="ARBA00004651"/>
    </source>
</evidence>
<feature type="transmembrane region" description="Helical" evidence="7">
    <location>
        <begin position="138"/>
        <end position="156"/>
    </location>
</feature>
<dbReference type="GO" id="GO:0000155">
    <property type="term" value="F:phosphorelay sensor kinase activity"/>
    <property type="evidence" value="ECO:0007669"/>
    <property type="project" value="InterPro"/>
</dbReference>
<dbReference type="Gene3D" id="3.30.450.20">
    <property type="entry name" value="PAS domain"/>
    <property type="match status" value="3"/>
</dbReference>
<keyword evidence="5 7" id="KW-1133">Transmembrane helix</keyword>